<sequence>MPKQALSWHTEKRRVNDLVPYDRNPRQINDKQLEDLKKSLKKFNLVEIPAIDIGNRVIAGHQRLKVLQLLERGEERIEVRVPNRKLTKAEFEQYLLTSNAVSGDWDFDKLKSFDIGLLLDIGFDETDLVNIWDQN</sequence>
<dbReference type="GO" id="GO:0008168">
    <property type="term" value="F:methyltransferase activity"/>
    <property type="evidence" value="ECO:0007669"/>
    <property type="project" value="UniProtKB-KW"/>
</dbReference>
<keyword evidence="1" id="KW-0489">Methyltransferase</keyword>
<organism evidence="1 2">
    <name type="scientific">Candidatus Kerfeldbacteria bacterium CG08_land_8_20_14_0_20_42_7</name>
    <dbReference type="NCBI Taxonomy" id="2014245"/>
    <lineage>
        <taxon>Bacteria</taxon>
        <taxon>Candidatus Kerfeldiibacteriota</taxon>
    </lineage>
</organism>
<proteinExistence type="predicted"/>
<reference evidence="2" key="1">
    <citation type="submission" date="2017-09" db="EMBL/GenBank/DDBJ databases">
        <title>Depth-based differentiation of microbial function through sediment-hosted aquifers and enrichment of novel symbionts in the deep terrestrial subsurface.</title>
        <authorList>
            <person name="Probst A.J."/>
            <person name="Ladd B."/>
            <person name="Jarett J.K."/>
            <person name="Geller-Mcgrath D.E."/>
            <person name="Sieber C.M.K."/>
            <person name="Emerson J.B."/>
            <person name="Anantharaman K."/>
            <person name="Thomas B.C."/>
            <person name="Malmstrom R."/>
            <person name="Stieglmeier M."/>
            <person name="Klingl A."/>
            <person name="Woyke T."/>
            <person name="Ryan C.M."/>
            <person name="Banfield J.F."/>
        </authorList>
    </citation>
    <scope>NUCLEOTIDE SEQUENCE [LARGE SCALE GENOMIC DNA]</scope>
</reference>
<dbReference type="EMBL" id="PEXV01000158">
    <property type="protein sequence ID" value="PIS41089.1"/>
    <property type="molecule type" value="Genomic_DNA"/>
</dbReference>
<keyword evidence="1" id="KW-0808">Transferase</keyword>
<dbReference type="Proteomes" id="UP000228711">
    <property type="component" value="Unassembled WGS sequence"/>
</dbReference>
<dbReference type="InterPro" id="IPR036086">
    <property type="entry name" value="ParB/Sulfiredoxin_sf"/>
</dbReference>
<dbReference type="SUPFAM" id="SSF110849">
    <property type="entry name" value="ParB/Sulfiredoxin"/>
    <property type="match status" value="1"/>
</dbReference>
<dbReference type="Gene3D" id="3.90.1530.10">
    <property type="entry name" value="Conserved hypothetical protein from pyrococcus furiosus pfu- 392566-001, ParB domain"/>
    <property type="match status" value="1"/>
</dbReference>
<protein>
    <submittedName>
        <fullName evidence="1">DNA methylase</fullName>
    </submittedName>
</protein>
<evidence type="ECO:0000313" key="2">
    <source>
        <dbReference type="Proteomes" id="UP000228711"/>
    </source>
</evidence>
<name>A0A2H0YS30_9BACT</name>
<accession>A0A2H0YS30</accession>
<dbReference type="GO" id="GO:0032259">
    <property type="term" value="P:methylation"/>
    <property type="evidence" value="ECO:0007669"/>
    <property type="project" value="UniProtKB-KW"/>
</dbReference>
<comment type="caution">
    <text evidence="1">The sequence shown here is derived from an EMBL/GenBank/DDBJ whole genome shotgun (WGS) entry which is preliminary data.</text>
</comment>
<dbReference type="AlphaFoldDB" id="A0A2H0YS30"/>
<evidence type="ECO:0000313" key="1">
    <source>
        <dbReference type="EMBL" id="PIS41089.1"/>
    </source>
</evidence>
<gene>
    <name evidence="1" type="ORF">COT25_04990</name>
</gene>
<feature type="non-terminal residue" evidence="1">
    <location>
        <position position="135"/>
    </location>
</feature>